<comment type="subcellular location">
    <subcellularLocation>
        <location evidence="1">Endoplasmic reticulum membrane</location>
        <topology evidence="1">Multi-pass membrane protein</topology>
    </subcellularLocation>
</comment>
<protein>
    <recommendedName>
        <fullName evidence="3">dolichol kinase</fullName>
        <ecNumber evidence="3">2.7.1.108</ecNumber>
    </recommendedName>
</protein>
<evidence type="ECO:0000256" key="6">
    <source>
        <dbReference type="ARBA" id="ARBA00022777"/>
    </source>
</evidence>
<dbReference type="EC" id="2.7.1.108" evidence="3"/>
<keyword evidence="5 10" id="KW-0812">Transmembrane</keyword>
<evidence type="ECO:0000313" key="12">
    <source>
        <dbReference type="Proteomes" id="UP000030665"/>
    </source>
</evidence>
<evidence type="ECO:0000256" key="5">
    <source>
        <dbReference type="ARBA" id="ARBA00022692"/>
    </source>
</evidence>
<evidence type="ECO:0000256" key="10">
    <source>
        <dbReference type="SAM" id="Phobius"/>
    </source>
</evidence>
<dbReference type="GO" id="GO:0005789">
    <property type="term" value="C:endoplasmic reticulum membrane"/>
    <property type="evidence" value="ECO:0007669"/>
    <property type="project" value="UniProtKB-SubCell"/>
</dbReference>
<dbReference type="OrthoDB" id="377083at2759"/>
<accession>A0A077Z4T3</accession>
<evidence type="ECO:0000313" key="11">
    <source>
        <dbReference type="EMBL" id="CDW54854.1"/>
    </source>
</evidence>
<dbReference type="InterPro" id="IPR032974">
    <property type="entry name" value="Polypren_kinase"/>
</dbReference>
<evidence type="ECO:0000256" key="4">
    <source>
        <dbReference type="ARBA" id="ARBA00022679"/>
    </source>
</evidence>
<keyword evidence="6" id="KW-0418">Kinase</keyword>
<keyword evidence="7" id="KW-0256">Endoplasmic reticulum</keyword>
<dbReference type="AlphaFoldDB" id="A0A077Z4T3"/>
<comment type="similarity">
    <text evidence="2">Belongs to the polyprenol kinase family.</text>
</comment>
<evidence type="ECO:0000256" key="8">
    <source>
        <dbReference type="ARBA" id="ARBA00022989"/>
    </source>
</evidence>
<keyword evidence="9 10" id="KW-0472">Membrane</keyword>
<reference evidence="11" key="2">
    <citation type="submission" date="2014-03" db="EMBL/GenBank/DDBJ databases">
        <title>The whipworm genome and dual-species transcriptomics of an intimate host-pathogen interaction.</title>
        <authorList>
            <person name="Foth B.J."/>
            <person name="Tsai I.J."/>
            <person name="Reid A.J."/>
            <person name="Bancroft A.J."/>
            <person name="Nichol S."/>
            <person name="Tracey A."/>
            <person name="Holroyd N."/>
            <person name="Cotton J.A."/>
            <person name="Stanley E.J."/>
            <person name="Zarowiecki M."/>
            <person name="Liu J.Z."/>
            <person name="Huckvale T."/>
            <person name="Cooper P.J."/>
            <person name="Grencis R.K."/>
            <person name="Berriman M."/>
        </authorList>
    </citation>
    <scope>NUCLEOTIDE SEQUENCE [LARGE SCALE GENOMIC DNA]</scope>
</reference>
<dbReference type="STRING" id="36087.A0A077Z4T3"/>
<keyword evidence="12" id="KW-1185">Reference proteome</keyword>
<dbReference type="GO" id="GO:0043048">
    <property type="term" value="P:dolichyl monophosphate biosynthetic process"/>
    <property type="evidence" value="ECO:0007669"/>
    <property type="project" value="TreeGrafter"/>
</dbReference>
<proteinExistence type="inferred from homology"/>
<evidence type="ECO:0000256" key="1">
    <source>
        <dbReference type="ARBA" id="ARBA00004477"/>
    </source>
</evidence>
<name>A0A077Z4T3_TRITR</name>
<feature type="transmembrane region" description="Helical" evidence="10">
    <location>
        <begin position="184"/>
        <end position="203"/>
    </location>
</feature>
<feature type="transmembrane region" description="Helical" evidence="10">
    <location>
        <begin position="81"/>
        <end position="106"/>
    </location>
</feature>
<keyword evidence="4" id="KW-0808">Transferase</keyword>
<reference evidence="11" key="1">
    <citation type="submission" date="2014-01" db="EMBL/GenBank/DDBJ databases">
        <authorList>
            <person name="Aslett M."/>
        </authorList>
    </citation>
    <scope>NUCLEOTIDE SEQUENCE</scope>
</reference>
<dbReference type="GO" id="GO:0004168">
    <property type="term" value="F:dolichol kinase activity"/>
    <property type="evidence" value="ECO:0007669"/>
    <property type="project" value="UniProtKB-EC"/>
</dbReference>
<evidence type="ECO:0000256" key="9">
    <source>
        <dbReference type="ARBA" id="ARBA00023136"/>
    </source>
</evidence>
<evidence type="ECO:0000256" key="7">
    <source>
        <dbReference type="ARBA" id="ARBA00022824"/>
    </source>
</evidence>
<dbReference type="EMBL" id="HG805919">
    <property type="protein sequence ID" value="CDW54854.1"/>
    <property type="molecule type" value="Genomic_DNA"/>
</dbReference>
<feature type="transmembrane region" description="Helical" evidence="10">
    <location>
        <begin position="223"/>
        <end position="245"/>
    </location>
</feature>
<sequence>MVTFALQWTVRESIMGMCPASFSWGEYTLLTQLLCLGFRATVIVCLVAFWALNCAATFFYVRLCQSWGQPLTTVHRKFFHVTVTLVAVSGFLFDPVFTMISSWAAMNLLCCALRALKVGKVGPAIDAVYGSFLDRQDCGFLILTPIYLLMHFSGVISVGVGDALASVFGYKWGRAKLPSSRKTLLGLLMNVVGQIVSTILTIYTLCSWDGEYAVRLLAGPWLVAMMEAYSVPVDNLVLPLCYILVMGQNRV</sequence>
<evidence type="ECO:0000256" key="2">
    <source>
        <dbReference type="ARBA" id="ARBA00010794"/>
    </source>
</evidence>
<dbReference type="PANTHER" id="PTHR13205">
    <property type="entry name" value="TRANSMEMBRANE PROTEIN 15-RELATED"/>
    <property type="match status" value="1"/>
</dbReference>
<feature type="transmembrane region" description="Helical" evidence="10">
    <location>
        <begin position="146"/>
        <end position="172"/>
    </location>
</feature>
<keyword evidence="8 10" id="KW-1133">Transmembrane helix</keyword>
<dbReference type="PANTHER" id="PTHR13205:SF15">
    <property type="entry name" value="DOLICHOL KINASE"/>
    <property type="match status" value="1"/>
</dbReference>
<evidence type="ECO:0000256" key="3">
    <source>
        <dbReference type="ARBA" id="ARBA00012132"/>
    </source>
</evidence>
<dbReference type="Proteomes" id="UP000030665">
    <property type="component" value="Unassembled WGS sequence"/>
</dbReference>
<feature type="transmembrane region" description="Helical" evidence="10">
    <location>
        <begin position="36"/>
        <end position="61"/>
    </location>
</feature>
<organism evidence="11 12">
    <name type="scientific">Trichuris trichiura</name>
    <name type="common">Whipworm</name>
    <name type="synonym">Trichocephalus trichiurus</name>
    <dbReference type="NCBI Taxonomy" id="36087"/>
    <lineage>
        <taxon>Eukaryota</taxon>
        <taxon>Metazoa</taxon>
        <taxon>Ecdysozoa</taxon>
        <taxon>Nematoda</taxon>
        <taxon>Enoplea</taxon>
        <taxon>Dorylaimia</taxon>
        <taxon>Trichinellida</taxon>
        <taxon>Trichuridae</taxon>
        <taxon>Trichuris</taxon>
    </lineage>
</organism>
<gene>
    <name evidence="11" type="ORF">TTRE_0000312401</name>
</gene>